<reference evidence="1" key="1">
    <citation type="journal article" date="2014" name="Front. Microbiol.">
        <title>High frequency of phylogenetically diverse reductive dehalogenase-homologous genes in deep subseafloor sedimentary metagenomes.</title>
        <authorList>
            <person name="Kawai M."/>
            <person name="Futagami T."/>
            <person name="Toyoda A."/>
            <person name="Takaki Y."/>
            <person name="Nishi S."/>
            <person name="Hori S."/>
            <person name="Arai W."/>
            <person name="Tsubouchi T."/>
            <person name="Morono Y."/>
            <person name="Uchiyama I."/>
            <person name="Ito T."/>
            <person name="Fujiyama A."/>
            <person name="Inagaki F."/>
            <person name="Takami H."/>
        </authorList>
    </citation>
    <scope>NUCLEOTIDE SEQUENCE</scope>
    <source>
        <strain evidence="1">Expedition CK06-06</strain>
    </source>
</reference>
<gene>
    <name evidence="1" type="ORF">S01H1_48770</name>
</gene>
<protein>
    <recommendedName>
        <fullName evidence="2">Transposase IS200-like domain-containing protein</fullName>
    </recommendedName>
</protein>
<dbReference type="InterPro" id="IPR036515">
    <property type="entry name" value="Transposase_17_sf"/>
</dbReference>
<dbReference type="Gene3D" id="3.30.70.1290">
    <property type="entry name" value="Transposase IS200-like"/>
    <property type="match status" value="1"/>
</dbReference>
<dbReference type="GO" id="GO:0003677">
    <property type="term" value="F:DNA binding"/>
    <property type="evidence" value="ECO:0007669"/>
    <property type="project" value="InterPro"/>
</dbReference>
<accession>X0VF80</accession>
<sequence>MGRDLIACGRERYRRRSIRLPGYDYTSCGAYFVTVCTHRRECILDVSGFYDVVEQAWHEIPIHFRNTSLDEFVIMPNH</sequence>
<dbReference type="AlphaFoldDB" id="X0VF80"/>
<organism evidence="1">
    <name type="scientific">marine sediment metagenome</name>
    <dbReference type="NCBI Taxonomy" id="412755"/>
    <lineage>
        <taxon>unclassified sequences</taxon>
        <taxon>metagenomes</taxon>
        <taxon>ecological metagenomes</taxon>
    </lineage>
</organism>
<dbReference type="EMBL" id="BARS01031328">
    <property type="protein sequence ID" value="GAG16894.1"/>
    <property type="molecule type" value="Genomic_DNA"/>
</dbReference>
<evidence type="ECO:0000313" key="1">
    <source>
        <dbReference type="EMBL" id="GAG16894.1"/>
    </source>
</evidence>
<comment type="caution">
    <text evidence="1">The sequence shown here is derived from an EMBL/GenBank/DDBJ whole genome shotgun (WGS) entry which is preliminary data.</text>
</comment>
<proteinExistence type="predicted"/>
<dbReference type="SUPFAM" id="SSF143422">
    <property type="entry name" value="Transposase IS200-like"/>
    <property type="match status" value="1"/>
</dbReference>
<dbReference type="GO" id="GO:0006313">
    <property type="term" value="P:DNA transposition"/>
    <property type="evidence" value="ECO:0007669"/>
    <property type="project" value="InterPro"/>
</dbReference>
<feature type="non-terminal residue" evidence="1">
    <location>
        <position position="78"/>
    </location>
</feature>
<evidence type="ECO:0008006" key="2">
    <source>
        <dbReference type="Google" id="ProtNLM"/>
    </source>
</evidence>
<name>X0VF80_9ZZZZ</name>
<dbReference type="GO" id="GO:0004803">
    <property type="term" value="F:transposase activity"/>
    <property type="evidence" value="ECO:0007669"/>
    <property type="project" value="InterPro"/>
</dbReference>